<gene>
    <name evidence="6" type="ordered locus">Ppha_1682</name>
</gene>
<dbReference type="Proteomes" id="UP000002724">
    <property type="component" value="Chromosome"/>
</dbReference>
<comment type="similarity">
    <text evidence="1 4">Belongs to the PstS family.</text>
</comment>
<protein>
    <recommendedName>
        <fullName evidence="4">Phosphate-binding protein</fullName>
    </recommendedName>
</protein>
<accession>B4SAX2</accession>
<reference evidence="6 7" key="1">
    <citation type="submission" date="2008-06" db="EMBL/GenBank/DDBJ databases">
        <title>Complete sequence of Pelodictyon phaeoclathratiforme BU-1.</title>
        <authorList>
            <consortium name="US DOE Joint Genome Institute"/>
            <person name="Lucas S."/>
            <person name="Copeland A."/>
            <person name="Lapidus A."/>
            <person name="Glavina del Rio T."/>
            <person name="Dalin E."/>
            <person name="Tice H."/>
            <person name="Bruce D."/>
            <person name="Goodwin L."/>
            <person name="Pitluck S."/>
            <person name="Schmutz J."/>
            <person name="Larimer F."/>
            <person name="Land M."/>
            <person name="Hauser L."/>
            <person name="Kyrpides N."/>
            <person name="Mikhailova N."/>
            <person name="Liu Z."/>
            <person name="Li T."/>
            <person name="Zhao F."/>
            <person name="Overmann J."/>
            <person name="Bryant D.A."/>
            <person name="Richardson P."/>
        </authorList>
    </citation>
    <scope>NUCLEOTIDE SEQUENCE [LARGE SCALE GENOMIC DNA]</scope>
    <source>
        <strain evidence="7">DSM 5477 / BU-1</strain>
    </source>
</reference>
<sequence length="276" mass="28977" precursor="true">MNQDETMIPKFLLFVVLLAVTATTTATAASNSIVLDGSTTVGPLAKTFASYFTKKYGVRVTVSESGSGNGAKSLINGSCTIAAMSRAMKAAEIAAARTKGVNPVAHVVALDGLAMIVHPANPVRSLSKAQISNIYRGTITNWREVGGPNARIVVIQRESNSGTQESFKELVSGKGVQITGSAETQSSNGSVKSRVSTTLSAIGFVGLGFVDRSVKVVAVNGVLPTLSMVKNGTYPVTRPLFFYTNGQPAGSVKQFIELPKTADGKRMITELGFITR</sequence>
<comment type="function">
    <text evidence="4">Involved in the system for phosphate transport across the cytoplasmic membrane.</text>
</comment>
<dbReference type="CDD" id="cd13653">
    <property type="entry name" value="PBP2_phosphate_like_1"/>
    <property type="match status" value="1"/>
</dbReference>
<dbReference type="GO" id="GO:0006817">
    <property type="term" value="P:phosphate ion transport"/>
    <property type="evidence" value="ECO:0007669"/>
    <property type="project" value="UniProtKB-UniRule"/>
</dbReference>
<dbReference type="Pfam" id="PF12849">
    <property type="entry name" value="PBP_like_2"/>
    <property type="match status" value="1"/>
</dbReference>
<dbReference type="PANTHER" id="PTHR30570">
    <property type="entry name" value="PERIPLASMIC PHOSPHATE BINDING COMPONENT OF PHOSPHATE ABC TRANSPORTER"/>
    <property type="match status" value="1"/>
</dbReference>
<evidence type="ECO:0000259" key="5">
    <source>
        <dbReference type="Pfam" id="PF12849"/>
    </source>
</evidence>
<keyword evidence="2 4" id="KW-0813">Transport</keyword>
<dbReference type="eggNOG" id="COG0226">
    <property type="taxonomic scope" value="Bacteria"/>
</dbReference>
<dbReference type="InterPro" id="IPR050811">
    <property type="entry name" value="Phosphate_ABC_transporter"/>
</dbReference>
<dbReference type="HOGENOM" id="CLU_026228_5_1_10"/>
<dbReference type="GO" id="GO:0042301">
    <property type="term" value="F:phosphate ion binding"/>
    <property type="evidence" value="ECO:0007669"/>
    <property type="project" value="UniProtKB-UniRule"/>
</dbReference>
<dbReference type="Gene3D" id="3.40.190.10">
    <property type="entry name" value="Periplasmic binding protein-like II"/>
    <property type="match status" value="2"/>
</dbReference>
<evidence type="ECO:0000313" key="6">
    <source>
        <dbReference type="EMBL" id="ACF43918.1"/>
    </source>
</evidence>
<dbReference type="NCBIfam" id="TIGR02136">
    <property type="entry name" value="ptsS_2"/>
    <property type="match status" value="1"/>
</dbReference>
<name>B4SAX2_PELPB</name>
<evidence type="ECO:0000256" key="2">
    <source>
        <dbReference type="ARBA" id="ARBA00022448"/>
    </source>
</evidence>
<keyword evidence="4" id="KW-0592">Phosphate transport</keyword>
<feature type="chain" id="PRO_5027152506" description="Phosphate-binding protein" evidence="4">
    <location>
        <begin position="29"/>
        <end position="276"/>
    </location>
</feature>
<evidence type="ECO:0000256" key="4">
    <source>
        <dbReference type="RuleBase" id="RU367119"/>
    </source>
</evidence>
<dbReference type="SUPFAM" id="SSF53850">
    <property type="entry name" value="Periplasmic binding protein-like II"/>
    <property type="match status" value="1"/>
</dbReference>
<organism evidence="6 7">
    <name type="scientific">Pelodictyon phaeoclathratiforme (strain DSM 5477 / BU-1)</name>
    <dbReference type="NCBI Taxonomy" id="324925"/>
    <lineage>
        <taxon>Bacteria</taxon>
        <taxon>Pseudomonadati</taxon>
        <taxon>Chlorobiota</taxon>
        <taxon>Chlorobiia</taxon>
        <taxon>Chlorobiales</taxon>
        <taxon>Chlorobiaceae</taxon>
        <taxon>Chlorobium/Pelodictyon group</taxon>
        <taxon>Pelodictyon</taxon>
    </lineage>
</organism>
<feature type="signal peptide" evidence="4">
    <location>
        <begin position="1"/>
        <end position="28"/>
    </location>
</feature>
<keyword evidence="7" id="KW-1185">Reference proteome</keyword>
<feature type="domain" description="PBP" evidence="5">
    <location>
        <begin position="24"/>
        <end position="257"/>
    </location>
</feature>
<evidence type="ECO:0000256" key="1">
    <source>
        <dbReference type="ARBA" id="ARBA00008725"/>
    </source>
</evidence>
<keyword evidence="3 4" id="KW-0732">Signal</keyword>
<dbReference type="EMBL" id="CP001110">
    <property type="protein sequence ID" value="ACF43918.1"/>
    <property type="molecule type" value="Genomic_DNA"/>
</dbReference>
<dbReference type="AlphaFoldDB" id="B4SAX2"/>
<proteinExistence type="inferred from homology"/>
<evidence type="ECO:0000313" key="7">
    <source>
        <dbReference type="Proteomes" id="UP000002724"/>
    </source>
</evidence>
<dbReference type="STRING" id="324925.Ppha_1682"/>
<dbReference type="InterPro" id="IPR011862">
    <property type="entry name" value="Phos-bd"/>
</dbReference>
<evidence type="ECO:0000256" key="3">
    <source>
        <dbReference type="ARBA" id="ARBA00022729"/>
    </source>
</evidence>
<dbReference type="KEGG" id="pph:Ppha_1682"/>
<dbReference type="PANTHER" id="PTHR30570:SF1">
    <property type="entry name" value="PHOSPHATE-BINDING PROTEIN PSTS"/>
    <property type="match status" value="1"/>
</dbReference>
<dbReference type="InterPro" id="IPR024370">
    <property type="entry name" value="PBP_domain"/>
</dbReference>